<reference evidence="1 2" key="1">
    <citation type="journal article" date="2022" name="Genome Biol. Evol.">
        <title>Host diet, physiology and behaviors set the stage for Lachnospiraceae cladogenesis.</title>
        <authorList>
            <person name="Vera-Ponce De Leon A."/>
            <person name="Schneider M."/>
            <person name="Jahnes B.C."/>
            <person name="Sadowski V."/>
            <person name="Camuy-Velez L.A."/>
            <person name="Duan J."/>
            <person name="Sabree Z.L."/>
        </authorList>
    </citation>
    <scope>NUCLEOTIDE SEQUENCE [LARGE SCALE GENOMIC DNA]</scope>
    <source>
        <strain evidence="1 2">PAL113</strain>
    </source>
</reference>
<dbReference type="EMBL" id="JAMZFW010000013">
    <property type="protein sequence ID" value="MCP1102764.1"/>
    <property type="molecule type" value="Genomic_DNA"/>
</dbReference>
<name>A0ABT1EAB4_9FIRM</name>
<dbReference type="RefSeq" id="WP_262066550.1">
    <property type="nucleotide sequence ID" value="NZ_JAMXOD010000013.1"/>
</dbReference>
<gene>
    <name evidence="1" type="ORF">NK125_10075</name>
</gene>
<keyword evidence="2" id="KW-1185">Reference proteome</keyword>
<dbReference type="Proteomes" id="UP001523566">
    <property type="component" value="Unassembled WGS sequence"/>
</dbReference>
<sequence>MCNKKSIAYLDVLGFSNYVTGNKNCAYAANMLISVNHILRTKISDYKKMKSVECDERLSELVEKNGVSSFDNLLSFSDSLFITSPKVDEFLKQLSSFVAECFYYHSEQYRNPLNEKKPEEVKSIVVGSDQHNIVEKWYPILFRGGISYEEVIVSNSSIIKESEVLQIPNLIGKGVVQAVGLEQQGKGPKIFIDDQFYHKLSDTMKRFIAKEQDTKYILWPAFRYIWQNDFESEIQHFKHDLEACINLWLAYQSERFGEQYKELLKLVIRSFMKLCEVIYPENYKTAKVTIVAILEKKKVCVSDFVQ</sequence>
<comment type="caution">
    <text evidence="1">The sequence shown here is derived from an EMBL/GenBank/DDBJ whole genome shotgun (WGS) entry which is preliminary data.</text>
</comment>
<evidence type="ECO:0000313" key="1">
    <source>
        <dbReference type="EMBL" id="MCP1102764.1"/>
    </source>
</evidence>
<accession>A0ABT1EAB4</accession>
<proteinExistence type="predicted"/>
<organism evidence="1 2">
    <name type="scientific">Aequitasia blattaphilus</name>
    <dbReference type="NCBI Taxonomy" id="2949332"/>
    <lineage>
        <taxon>Bacteria</taxon>
        <taxon>Bacillati</taxon>
        <taxon>Bacillota</taxon>
        <taxon>Clostridia</taxon>
        <taxon>Lachnospirales</taxon>
        <taxon>Lachnospiraceae</taxon>
        <taxon>Aequitasia</taxon>
    </lineage>
</organism>
<evidence type="ECO:0000313" key="2">
    <source>
        <dbReference type="Proteomes" id="UP001523566"/>
    </source>
</evidence>
<protein>
    <submittedName>
        <fullName evidence="1">Uncharacterized protein</fullName>
    </submittedName>
</protein>